<dbReference type="PRINTS" id="PR00419">
    <property type="entry name" value="ADXRDTASE"/>
</dbReference>
<dbReference type="NCBIfam" id="NF045637">
    <property type="entry name" value="carotdesatCrtDProt"/>
    <property type="match status" value="1"/>
</dbReference>
<dbReference type="SUPFAM" id="SSF51905">
    <property type="entry name" value="FAD/NAD(P)-binding domain"/>
    <property type="match status" value="1"/>
</dbReference>
<evidence type="ECO:0000256" key="1">
    <source>
        <dbReference type="ARBA" id="ARBA00004829"/>
    </source>
</evidence>
<dbReference type="EMBL" id="FNCV01000006">
    <property type="protein sequence ID" value="SDH36240.1"/>
    <property type="molecule type" value="Genomic_DNA"/>
</dbReference>
<evidence type="ECO:0000259" key="6">
    <source>
        <dbReference type="Pfam" id="PF01593"/>
    </source>
</evidence>
<feature type="domain" description="Amine oxidase" evidence="6">
    <location>
        <begin position="14"/>
        <end position="497"/>
    </location>
</feature>
<dbReference type="InterPro" id="IPR002937">
    <property type="entry name" value="Amino_oxidase"/>
</dbReference>
<evidence type="ECO:0000313" key="7">
    <source>
        <dbReference type="EMBL" id="SDH36240.1"/>
    </source>
</evidence>
<evidence type="ECO:0000256" key="3">
    <source>
        <dbReference type="ARBA" id="ARBA00022746"/>
    </source>
</evidence>
<dbReference type="PANTHER" id="PTHR43734:SF7">
    <property type="entry name" value="4,4'-DIAPONEUROSPORENE OXYGENASE"/>
    <property type="match status" value="1"/>
</dbReference>
<dbReference type="RefSeq" id="WP_092619460.1">
    <property type="nucleotide sequence ID" value="NZ_FNCV01000006.1"/>
</dbReference>
<dbReference type="InterPro" id="IPR014105">
    <property type="entry name" value="Carotenoid/retinoid_OxRdtase"/>
</dbReference>
<dbReference type="GO" id="GO:0016491">
    <property type="term" value="F:oxidoreductase activity"/>
    <property type="evidence" value="ECO:0007669"/>
    <property type="project" value="UniProtKB-KW"/>
</dbReference>
<dbReference type="PANTHER" id="PTHR43734">
    <property type="entry name" value="PHYTOENE DESATURASE"/>
    <property type="match status" value="1"/>
</dbReference>
<gene>
    <name evidence="7" type="ORF">SAMN05421742_106112</name>
</gene>
<evidence type="ECO:0000256" key="2">
    <source>
        <dbReference type="ARBA" id="ARBA00006046"/>
    </source>
</evidence>
<dbReference type="InterPro" id="IPR054841">
    <property type="entry name" value="carotdesatCrtD"/>
</dbReference>
<dbReference type="STRING" id="83401.SAMN05421742_106112"/>
<organism evidence="7 8">
    <name type="scientific">Roseospirillum parvum</name>
    <dbReference type="NCBI Taxonomy" id="83401"/>
    <lineage>
        <taxon>Bacteria</taxon>
        <taxon>Pseudomonadati</taxon>
        <taxon>Pseudomonadota</taxon>
        <taxon>Alphaproteobacteria</taxon>
        <taxon>Rhodospirillales</taxon>
        <taxon>Rhodospirillaceae</taxon>
        <taxon>Roseospirillum</taxon>
    </lineage>
</organism>
<reference evidence="8" key="1">
    <citation type="submission" date="2016-10" db="EMBL/GenBank/DDBJ databases">
        <authorList>
            <person name="Varghese N."/>
            <person name="Submissions S."/>
        </authorList>
    </citation>
    <scope>NUCLEOTIDE SEQUENCE [LARGE SCALE GENOMIC DNA]</scope>
    <source>
        <strain evidence="8">930I</strain>
    </source>
</reference>
<dbReference type="GO" id="GO:0016117">
    <property type="term" value="P:carotenoid biosynthetic process"/>
    <property type="evidence" value="ECO:0007669"/>
    <property type="project" value="UniProtKB-KW"/>
</dbReference>
<name>A0A1G8BU65_9PROT</name>
<keyword evidence="8" id="KW-1185">Reference proteome</keyword>
<dbReference type="OrthoDB" id="9774675at2"/>
<protein>
    <submittedName>
        <fullName evidence="7">1-hydroxycarotenoid 3,4-desaturase</fullName>
    </submittedName>
</protein>
<keyword evidence="3 5" id="KW-0125">Carotenoid biosynthesis</keyword>
<dbReference type="Pfam" id="PF01593">
    <property type="entry name" value="Amino_oxidase"/>
    <property type="match status" value="1"/>
</dbReference>
<dbReference type="InterPro" id="IPR036188">
    <property type="entry name" value="FAD/NAD-bd_sf"/>
</dbReference>
<dbReference type="Proteomes" id="UP000217076">
    <property type="component" value="Unassembled WGS sequence"/>
</dbReference>
<dbReference type="NCBIfam" id="TIGR02734">
    <property type="entry name" value="crtI_fam"/>
    <property type="match status" value="1"/>
</dbReference>
<evidence type="ECO:0000256" key="5">
    <source>
        <dbReference type="RuleBase" id="RU362075"/>
    </source>
</evidence>
<evidence type="ECO:0000313" key="8">
    <source>
        <dbReference type="Proteomes" id="UP000217076"/>
    </source>
</evidence>
<accession>A0A1G8BU65</accession>
<proteinExistence type="inferred from homology"/>
<comment type="pathway">
    <text evidence="1 5">Carotenoid biosynthesis.</text>
</comment>
<dbReference type="AlphaFoldDB" id="A0A1G8BU65"/>
<sequence>MADNHVVVIGAGAGGLAAAVDLAARGVRVSLFERADRPGGKMRRVPVGEDESAPGVDAGPTVFTMRWVFEELFAAAGANLADRLSLTQAEVLARHAWPDGARFDLFADPERSEAAVEALSGPDEAARFAAFTRRARSIFDTLDHTFMRAERPNPVSLVWRVARAGRLARLMSISPFSSLWDDLGTFFHDPRLRQLFGRYSTYCGASPFLAPATLMLIAHVEQEGVWLPAGGMHGVARAIAGLAADLGAEIHYGRPVAEIMVKGGRAAGVRLADGQEIAADAVIFNGDAQALAQGLLGASAEPAVRRLPAGRRALSAVTWTGLAEARDFPLSHHTVFFCGDYRAEFDAVFRHRRLPEEPTVYVCAQDRGATLEPTDPAGPERLLMLVNAPASGDTHPFPDPEIDACRTRAFDLMARAGLSLSPESLRLTATTPATFHRLFPATGGSLYGQAIHGWRASFTRPPAASRLPGLFLAGGSVHPGAGVPMATLSGRLAAAAALKDLTSR</sequence>
<comment type="similarity">
    <text evidence="2 5">Belongs to the carotenoid/retinoid oxidoreductase family.</text>
</comment>
<evidence type="ECO:0000256" key="4">
    <source>
        <dbReference type="ARBA" id="ARBA00023002"/>
    </source>
</evidence>
<dbReference type="Gene3D" id="3.50.50.60">
    <property type="entry name" value="FAD/NAD(P)-binding domain"/>
    <property type="match status" value="2"/>
</dbReference>
<keyword evidence="4 5" id="KW-0560">Oxidoreductase</keyword>